<keyword evidence="2" id="KW-0732">Signal</keyword>
<comment type="caution">
    <text evidence="3">The sequence shown here is derived from an EMBL/GenBank/DDBJ whole genome shotgun (WGS) entry which is preliminary data.</text>
</comment>
<name>A0AAE0AN10_9ROSI</name>
<protein>
    <recommendedName>
        <fullName evidence="5">Transmembrane protein</fullName>
    </recommendedName>
</protein>
<accession>A0AAE0AN10</accession>
<feature type="chain" id="PRO_5042008285" description="Transmembrane protein" evidence="2">
    <location>
        <begin position="30"/>
        <end position="70"/>
    </location>
</feature>
<dbReference type="EMBL" id="JANJYJ010000004">
    <property type="protein sequence ID" value="KAK3221041.1"/>
    <property type="molecule type" value="Genomic_DNA"/>
</dbReference>
<reference evidence="3" key="1">
    <citation type="journal article" date="2023" name="Plant J.">
        <title>Genome sequences and population genomics provide insights into the demographic history, inbreeding, and mutation load of two 'living fossil' tree species of Dipteronia.</title>
        <authorList>
            <person name="Feng Y."/>
            <person name="Comes H.P."/>
            <person name="Chen J."/>
            <person name="Zhu S."/>
            <person name="Lu R."/>
            <person name="Zhang X."/>
            <person name="Li P."/>
            <person name="Qiu J."/>
            <person name="Olsen K.M."/>
            <person name="Qiu Y."/>
        </authorList>
    </citation>
    <scope>NUCLEOTIDE SEQUENCE</scope>
    <source>
        <strain evidence="3">NBL</strain>
    </source>
</reference>
<dbReference type="Proteomes" id="UP001281410">
    <property type="component" value="Unassembled WGS sequence"/>
</dbReference>
<organism evidence="3 4">
    <name type="scientific">Dipteronia sinensis</name>
    <dbReference type="NCBI Taxonomy" id="43782"/>
    <lineage>
        <taxon>Eukaryota</taxon>
        <taxon>Viridiplantae</taxon>
        <taxon>Streptophyta</taxon>
        <taxon>Embryophyta</taxon>
        <taxon>Tracheophyta</taxon>
        <taxon>Spermatophyta</taxon>
        <taxon>Magnoliopsida</taxon>
        <taxon>eudicotyledons</taxon>
        <taxon>Gunneridae</taxon>
        <taxon>Pentapetalae</taxon>
        <taxon>rosids</taxon>
        <taxon>malvids</taxon>
        <taxon>Sapindales</taxon>
        <taxon>Sapindaceae</taxon>
        <taxon>Hippocastanoideae</taxon>
        <taxon>Acereae</taxon>
        <taxon>Dipteronia</taxon>
    </lineage>
</organism>
<evidence type="ECO:0000313" key="3">
    <source>
        <dbReference type="EMBL" id="KAK3221041.1"/>
    </source>
</evidence>
<evidence type="ECO:0008006" key="5">
    <source>
        <dbReference type="Google" id="ProtNLM"/>
    </source>
</evidence>
<evidence type="ECO:0000256" key="1">
    <source>
        <dbReference type="SAM" id="MobiDB-lite"/>
    </source>
</evidence>
<feature type="region of interest" description="Disordered" evidence="1">
    <location>
        <begin position="33"/>
        <end position="70"/>
    </location>
</feature>
<evidence type="ECO:0000256" key="2">
    <source>
        <dbReference type="SAM" id="SignalP"/>
    </source>
</evidence>
<proteinExistence type="predicted"/>
<sequence>MGFKKSSTGWMIFVMVVIVLLTSWEVVAARELSDRQSGTVKPSFYRESPPAPAKPPVFVYPSIPRPAKGP</sequence>
<keyword evidence="4" id="KW-1185">Reference proteome</keyword>
<feature type="signal peptide" evidence="2">
    <location>
        <begin position="1"/>
        <end position="29"/>
    </location>
</feature>
<dbReference type="AlphaFoldDB" id="A0AAE0AN10"/>
<gene>
    <name evidence="3" type="ORF">Dsin_015011</name>
</gene>
<evidence type="ECO:0000313" key="4">
    <source>
        <dbReference type="Proteomes" id="UP001281410"/>
    </source>
</evidence>